<evidence type="ECO:0008006" key="3">
    <source>
        <dbReference type="Google" id="ProtNLM"/>
    </source>
</evidence>
<sequence>MKWGDRFGLRRRRGDRVTTLDREATNADIESLIAFARSRTGVEFYVEPETFATDTTAMAIAADGEWTRRRVGSPSVIQKVARDLRVPVYDVQITGYPQRMRDFNERRRRQGGTSL</sequence>
<dbReference type="EMBL" id="JBHLZP010000316">
    <property type="protein sequence ID" value="MFB9836830.1"/>
    <property type="molecule type" value="Genomic_DNA"/>
</dbReference>
<evidence type="ECO:0000313" key="1">
    <source>
        <dbReference type="EMBL" id="MFB9836830.1"/>
    </source>
</evidence>
<dbReference type="RefSeq" id="WP_378209628.1">
    <property type="nucleotide sequence ID" value="NZ_JBHLZP010000316.1"/>
</dbReference>
<name>A0ABV5YP52_9ACTN</name>
<keyword evidence="2" id="KW-1185">Reference proteome</keyword>
<reference evidence="1 2" key="1">
    <citation type="submission" date="2024-09" db="EMBL/GenBank/DDBJ databases">
        <authorList>
            <person name="Sun Q."/>
            <person name="Mori K."/>
        </authorList>
    </citation>
    <scope>NUCLEOTIDE SEQUENCE [LARGE SCALE GENOMIC DNA]</scope>
    <source>
        <strain evidence="1 2">TBRC 0563</strain>
    </source>
</reference>
<gene>
    <name evidence="1" type="ORF">ACFFNX_32115</name>
</gene>
<accession>A0ABV5YP52</accession>
<evidence type="ECO:0000313" key="2">
    <source>
        <dbReference type="Proteomes" id="UP001589627"/>
    </source>
</evidence>
<protein>
    <recommendedName>
        <fullName evidence="3">Oxidoreductase</fullName>
    </recommendedName>
</protein>
<dbReference type="Proteomes" id="UP001589627">
    <property type="component" value="Unassembled WGS sequence"/>
</dbReference>
<proteinExistence type="predicted"/>
<organism evidence="1 2">
    <name type="scientific">Actinoallomurus acaciae</name>
    <dbReference type="NCBI Taxonomy" id="502577"/>
    <lineage>
        <taxon>Bacteria</taxon>
        <taxon>Bacillati</taxon>
        <taxon>Actinomycetota</taxon>
        <taxon>Actinomycetes</taxon>
        <taxon>Streptosporangiales</taxon>
        <taxon>Thermomonosporaceae</taxon>
        <taxon>Actinoallomurus</taxon>
    </lineage>
</organism>
<comment type="caution">
    <text evidence="1">The sequence shown here is derived from an EMBL/GenBank/DDBJ whole genome shotgun (WGS) entry which is preliminary data.</text>
</comment>